<dbReference type="Proteomes" id="UP000231644">
    <property type="component" value="Unassembled WGS sequence"/>
</dbReference>
<keyword evidence="11 13" id="KW-0472">Membrane</keyword>
<dbReference type="Pfam" id="PF02518">
    <property type="entry name" value="HATPase_c"/>
    <property type="match status" value="1"/>
</dbReference>
<sequence length="805" mass="88022">MTRTVALATTPDRADQRRRTRFQTGMAVAVLVVCVSLIAGMALFILREIEDLSSANSDNVQWSLSQADVEFIRFQLALSQAQVDGDAEHLNLLRRRYDIFYSRMTTLRTGTVYADVRQDFEFTRHLLAVDSFLNDVMPVIDAPDSELLAGLPLLTRKAQMVFPDVRSMSLAGLAAFAERSDERRTGLISMLVVLAVVLAVIFSGLVLFAYFLFRLYRLAETRADLVVEASEHTRMIVSAAPDAIIVTDANGRILDFNPEAQRTFGHSRSAALGEDALTFLFAEESADDLRRELASDDDAPTRHFETRDRALAGERAKAEFLAVMSHEMRTPLNGMLGTMQLMRDHKLDERQTDLLDRMERSGRQLHGLVDDVLDLSKFEAGKMTASRKPFSIGRVLDGVVETAAPLASAAQNDLGWSWQGPEKDDAIGDARRLRQVLLNLVGNAIKFTRGGSVDIEVECLRDGKTLEIRVIDTGIGISSDDMTRIFNDFETLDSSYARQAGGTGLGLGIAQRLIRLMGGEIGAESEPGEGSIFWVRMPLCADGVEAEAVPAAEVEDRTPSRSLDLLLVEDNETNRFVARQMLEAEGHRVTEAVNGRAGLEWAEDRAFDVILMDVSMPVMDGPEATRRIRAGGGPSSDRPIIAVTAHALPEEIEGFEAAGMNACISKPLSRAKLMTTLADIVDGAGAGQSRGAAPSRSDLIDTEQLDILRAGLPEDRRDDILQRFIDETDQTIARLSTDTPEAEGLVARVHACAGNCGTFGAVALRAALAGIETNSKRGTPITRDQLTALAPLWQDTRAALLDHIQ</sequence>
<feature type="modified residue" description="4-aspartylphosphate" evidence="12">
    <location>
        <position position="613"/>
    </location>
</feature>
<keyword evidence="9 13" id="KW-1133">Transmembrane helix</keyword>
<dbReference type="OrthoDB" id="9801651at2"/>
<dbReference type="SMART" id="SM00388">
    <property type="entry name" value="HisKA"/>
    <property type="match status" value="1"/>
</dbReference>
<keyword evidence="7" id="KW-0547">Nucleotide-binding</keyword>
<dbReference type="EC" id="2.7.13.3" evidence="3"/>
<dbReference type="InterPro" id="IPR001789">
    <property type="entry name" value="Sig_transdc_resp-reg_receiver"/>
</dbReference>
<feature type="transmembrane region" description="Helical" evidence="13">
    <location>
        <begin position="26"/>
        <end position="46"/>
    </location>
</feature>
<dbReference type="CDD" id="cd00082">
    <property type="entry name" value="HisKA"/>
    <property type="match status" value="1"/>
</dbReference>
<evidence type="ECO:0000259" key="16">
    <source>
        <dbReference type="PROSITE" id="PS50112"/>
    </source>
</evidence>
<dbReference type="SMART" id="SM00091">
    <property type="entry name" value="PAS"/>
    <property type="match status" value="1"/>
</dbReference>
<proteinExistence type="predicted"/>
<dbReference type="Pfam" id="PF00072">
    <property type="entry name" value="Response_reg"/>
    <property type="match status" value="1"/>
</dbReference>
<feature type="domain" description="Response regulatory" evidence="15">
    <location>
        <begin position="564"/>
        <end position="681"/>
    </location>
</feature>
<dbReference type="Pfam" id="PF00512">
    <property type="entry name" value="HisKA"/>
    <property type="match status" value="1"/>
</dbReference>
<dbReference type="PROSITE" id="PS50110">
    <property type="entry name" value="RESPONSE_REGULATORY"/>
    <property type="match status" value="1"/>
</dbReference>
<evidence type="ECO:0000256" key="4">
    <source>
        <dbReference type="ARBA" id="ARBA00022475"/>
    </source>
</evidence>
<evidence type="ECO:0000256" key="11">
    <source>
        <dbReference type="ARBA" id="ARBA00023136"/>
    </source>
</evidence>
<evidence type="ECO:0000259" key="15">
    <source>
        <dbReference type="PROSITE" id="PS50110"/>
    </source>
</evidence>
<reference evidence="17 18" key="1">
    <citation type="submission" date="2016-10" db="EMBL/GenBank/DDBJ databases">
        <authorList>
            <person name="de Groot N.N."/>
        </authorList>
    </citation>
    <scope>NUCLEOTIDE SEQUENCE [LARGE SCALE GENOMIC DNA]</scope>
    <source>
        <strain evidence="17 18">DSM 29619</strain>
    </source>
</reference>
<evidence type="ECO:0000313" key="17">
    <source>
        <dbReference type="EMBL" id="SFC17049.1"/>
    </source>
</evidence>
<keyword evidence="6 13" id="KW-0812">Transmembrane</keyword>
<organism evidence="17 18">
    <name type="scientific">Pseudooceanicola nitratireducens</name>
    <dbReference type="NCBI Taxonomy" id="517719"/>
    <lineage>
        <taxon>Bacteria</taxon>
        <taxon>Pseudomonadati</taxon>
        <taxon>Pseudomonadota</taxon>
        <taxon>Alphaproteobacteria</taxon>
        <taxon>Rhodobacterales</taxon>
        <taxon>Paracoccaceae</taxon>
        <taxon>Pseudooceanicola</taxon>
    </lineage>
</organism>
<dbReference type="InterPro" id="IPR035965">
    <property type="entry name" value="PAS-like_dom_sf"/>
</dbReference>
<evidence type="ECO:0000256" key="2">
    <source>
        <dbReference type="ARBA" id="ARBA00004651"/>
    </source>
</evidence>
<keyword evidence="8" id="KW-0067">ATP-binding</keyword>
<dbReference type="Gene3D" id="1.10.287.130">
    <property type="match status" value="1"/>
</dbReference>
<dbReference type="InterPro" id="IPR011006">
    <property type="entry name" value="CheY-like_superfamily"/>
</dbReference>
<dbReference type="PROSITE" id="PS50112">
    <property type="entry name" value="PAS"/>
    <property type="match status" value="1"/>
</dbReference>
<dbReference type="InterPro" id="IPR003661">
    <property type="entry name" value="HisK_dim/P_dom"/>
</dbReference>
<dbReference type="InterPro" id="IPR036641">
    <property type="entry name" value="HPT_dom_sf"/>
</dbReference>
<feature type="domain" description="PAS" evidence="16">
    <location>
        <begin position="229"/>
        <end position="293"/>
    </location>
</feature>
<dbReference type="AlphaFoldDB" id="A0A1I1GYX3"/>
<comment type="catalytic activity">
    <reaction evidence="1">
        <text>ATP + protein L-histidine = ADP + protein N-phospho-L-histidine.</text>
        <dbReference type="EC" id="2.7.13.3"/>
    </reaction>
</comment>
<dbReference type="InterPro" id="IPR000014">
    <property type="entry name" value="PAS"/>
</dbReference>
<dbReference type="GO" id="GO:0005524">
    <property type="term" value="F:ATP binding"/>
    <property type="evidence" value="ECO:0007669"/>
    <property type="project" value="UniProtKB-KW"/>
</dbReference>
<dbReference type="InterPro" id="IPR004358">
    <property type="entry name" value="Sig_transdc_His_kin-like_C"/>
</dbReference>
<dbReference type="GO" id="GO:0000155">
    <property type="term" value="F:phosphorelay sensor kinase activity"/>
    <property type="evidence" value="ECO:0007669"/>
    <property type="project" value="InterPro"/>
</dbReference>
<name>A0A1I1GYX3_9RHOB</name>
<dbReference type="SUPFAM" id="SSF47226">
    <property type="entry name" value="Histidine-containing phosphotransfer domain, HPT domain"/>
    <property type="match status" value="1"/>
</dbReference>
<dbReference type="InterPro" id="IPR005467">
    <property type="entry name" value="His_kinase_dom"/>
</dbReference>
<dbReference type="SUPFAM" id="SSF55785">
    <property type="entry name" value="PYP-like sensor domain (PAS domain)"/>
    <property type="match status" value="1"/>
</dbReference>
<dbReference type="SUPFAM" id="SSF55874">
    <property type="entry name" value="ATPase domain of HSP90 chaperone/DNA topoisomerase II/histidine kinase"/>
    <property type="match status" value="1"/>
</dbReference>
<dbReference type="CDD" id="cd17546">
    <property type="entry name" value="REC_hyHK_CKI1_RcsC-like"/>
    <property type="match status" value="1"/>
</dbReference>
<dbReference type="Pfam" id="PF00989">
    <property type="entry name" value="PAS"/>
    <property type="match status" value="1"/>
</dbReference>
<dbReference type="GO" id="GO:0006355">
    <property type="term" value="P:regulation of DNA-templated transcription"/>
    <property type="evidence" value="ECO:0007669"/>
    <property type="project" value="InterPro"/>
</dbReference>
<gene>
    <name evidence="17" type="ORF">SAMN05421762_0058</name>
</gene>
<comment type="subcellular location">
    <subcellularLocation>
        <location evidence="2">Cell membrane</location>
        <topology evidence="2">Multi-pass membrane protein</topology>
    </subcellularLocation>
</comment>
<dbReference type="FunFam" id="3.30.565.10:FF:000010">
    <property type="entry name" value="Sensor histidine kinase RcsC"/>
    <property type="match status" value="1"/>
</dbReference>
<dbReference type="EMBL" id="FOLX01000001">
    <property type="protein sequence ID" value="SFC17049.1"/>
    <property type="molecule type" value="Genomic_DNA"/>
</dbReference>
<dbReference type="STRING" id="517719.SAMN05421762_0058"/>
<dbReference type="InterPro" id="IPR003594">
    <property type="entry name" value="HATPase_dom"/>
</dbReference>
<dbReference type="SUPFAM" id="SSF47384">
    <property type="entry name" value="Homodimeric domain of signal transducing histidine kinase"/>
    <property type="match status" value="1"/>
</dbReference>
<evidence type="ECO:0000256" key="3">
    <source>
        <dbReference type="ARBA" id="ARBA00012438"/>
    </source>
</evidence>
<evidence type="ECO:0000256" key="12">
    <source>
        <dbReference type="PROSITE-ProRule" id="PRU00169"/>
    </source>
</evidence>
<dbReference type="Gene3D" id="1.20.120.160">
    <property type="entry name" value="HPT domain"/>
    <property type="match status" value="1"/>
</dbReference>
<evidence type="ECO:0000256" key="13">
    <source>
        <dbReference type="SAM" id="Phobius"/>
    </source>
</evidence>
<dbReference type="RefSeq" id="WP_093448687.1">
    <property type="nucleotide sequence ID" value="NZ_FNZG01000002.1"/>
</dbReference>
<feature type="transmembrane region" description="Helical" evidence="13">
    <location>
        <begin position="187"/>
        <end position="213"/>
    </location>
</feature>
<dbReference type="Gene3D" id="3.30.450.20">
    <property type="entry name" value="PAS domain"/>
    <property type="match status" value="1"/>
</dbReference>
<dbReference type="SMART" id="SM00387">
    <property type="entry name" value="HATPase_c"/>
    <property type="match status" value="1"/>
</dbReference>
<evidence type="ECO:0000256" key="8">
    <source>
        <dbReference type="ARBA" id="ARBA00022840"/>
    </source>
</evidence>
<feature type="domain" description="Histidine kinase" evidence="14">
    <location>
        <begin position="323"/>
        <end position="541"/>
    </location>
</feature>
<dbReference type="Gene3D" id="3.30.565.10">
    <property type="entry name" value="Histidine kinase-like ATPase, C-terminal domain"/>
    <property type="match status" value="1"/>
</dbReference>
<dbReference type="InterPro" id="IPR013767">
    <property type="entry name" value="PAS_fold"/>
</dbReference>
<dbReference type="CDD" id="cd00130">
    <property type="entry name" value="PAS"/>
    <property type="match status" value="1"/>
</dbReference>
<evidence type="ECO:0000256" key="5">
    <source>
        <dbReference type="ARBA" id="ARBA00022553"/>
    </source>
</evidence>
<dbReference type="CDD" id="cd16922">
    <property type="entry name" value="HATPase_EvgS-ArcB-TorS-like"/>
    <property type="match status" value="1"/>
</dbReference>
<dbReference type="GO" id="GO:0005886">
    <property type="term" value="C:plasma membrane"/>
    <property type="evidence" value="ECO:0007669"/>
    <property type="project" value="UniProtKB-SubCell"/>
</dbReference>
<dbReference type="InterPro" id="IPR036890">
    <property type="entry name" value="HATPase_C_sf"/>
</dbReference>
<evidence type="ECO:0000313" key="18">
    <source>
        <dbReference type="Proteomes" id="UP000231644"/>
    </source>
</evidence>
<dbReference type="PRINTS" id="PR00344">
    <property type="entry name" value="BCTRLSENSOR"/>
</dbReference>
<keyword evidence="18" id="KW-1185">Reference proteome</keyword>
<keyword evidence="10" id="KW-0902">Two-component regulatory system</keyword>
<dbReference type="Gene3D" id="3.40.50.2300">
    <property type="match status" value="1"/>
</dbReference>
<protein>
    <recommendedName>
        <fullName evidence="3">histidine kinase</fullName>
        <ecNumber evidence="3">2.7.13.3</ecNumber>
    </recommendedName>
</protein>
<dbReference type="SUPFAM" id="SSF52172">
    <property type="entry name" value="CheY-like"/>
    <property type="match status" value="1"/>
</dbReference>
<dbReference type="PANTHER" id="PTHR45339">
    <property type="entry name" value="HYBRID SIGNAL TRANSDUCTION HISTIDINE KINASE J"/>
    <property type="match status" value="1"/>
</dbReference>
<keyword evidence="4" id="KW-1003">Cell membrane</keyword>
<evidence type="ECO:0000256" key="9">
    <source>
        <dbReference type="ARBA" id="ARBA00022989"/>
    </source>
</evidence>
<evidence type="ECO:0000256" key="6">
    <source>
        <dbReference type="ARBA" id="ARBA00022692"/>
    </source>
</evidence>
<keyword evidence="5 12" id="KW-0597">Phosphoprotein</keyword>
<accession>A0A1I1GYX3</accession>
<evidence type="ECO:0000256" key="7">
    <source>
        <dbReference type="ARBA" id="ARBA00022741"/>
    </source>
</evidence>
<evidence type="ECO:0000256" key="10">
    <source>
        <dbReference type="ARBA" id="ARBA00023012"/>
    </source>
</evidence>
<evidence type="ECO:0000259" key="14">
    <source>
        <dbReference type="PROSITE" id="PS50109"/>
    </source>
</evidence>
<dbReference type="InterPro" id="IPR036097">
    <property type="entry name" value="HisK_dim/P_sf"/>
</dbReference>
<dbReference type="PROSITE" id="PS50109">
    <property type="entry name" value="HIS_KIN"/>
    <property type="match status" value="1"/>
</dbReference>
<evidence type="ECO:0000256" key="1">
    <source>
        <dbReference type="ARBA" id="ARBA00000085"/>
    </source>
</evidence>
<dbReference type="PANTHER" id="PTHR45339:SF1">
    <property type="entry name" value="HYBRID SIGNAL TRANSDUCTION HISTIDINE KINASE J"/>
    <property type="match status" value="1"/>
</dbReference>
<dbReference type="SMART" id="SM00448">
    <property type="entry name" value="REC"/>
    <property type="match status" value="1"/>
</dbReference>
<dbReference type="NCBIfam" id="TIGR00229">
    <property type="entry name" value="sensory_box"/>
    <property type="match status" value="1"/>
</dbReference>